<proteinExistence type="predicted"/>
<reference evidence="2 3" key="3">
    <citation type="journal article" date="2013" name="Rice">
        <title>Improvement of the Oryza sativa Nipponbare reference genome using next generation sequence and optical map data.</title>
        <authorList>
            <person name="Kawahara Y."/>
            <person name="de la Bastide M."/>
            <person name="Hamilton J.P."/>
            <person name="Kanamori H."/>
            <person name="McCombie W.R."/>
            <person name="Ouyang S."/>
            <person name="Schwartz D.C."/>
            <person name="Tanaka T."/>
            <person name="Wu J."/>
            <person name="Zhou S."/>
            <person name="Childs K.L."/>
            <person name="Davidson R.M."/>
            <person name="Lin H."/>
            <person name="Quesada-Ocampo L."/>
            <person name="Vaillancourt B."/>
            <person name="Sakai H."/>
            <person name="Lee S.S."/>
            <person name="Kim J."/>
            <person name="Numa H."/>
            <person name="Itoh T."/>
            <person name="Buell C.R."/>
            <person name="Matsumoto T."/>
        </authorList>
    </citation>
    <scope>NUCLEOTIDE SEQUENCE [LARGE SCALE GENOMIC DNA]</scope>
    <source>
        <strain evidence="3">cv. Nipponbare</strain>
    </source>
</reference>
<dbReference type="PaxDb" id="39947-A0A0P0WSK1"/>
<feature type="compositionally biased region" description="Low complexity" evidence="1">
    <location>
        <begin position="75"/>
        <end position="93"/>
    </location>
</feature>
<evidence type="ECO:0000313" key="2">
    <source>
        <dbReference type="EMBL" id="BAS96032.1"/>
    </source>
</evidence>
<feature type="region of interest" description="Disordered" evidence="1">
    <location>
        <begin position="1"/>
        <end position="115"/>
    </location>
</feature>
<name>A0A0P0WSK1_ORYSJ</name>
<feature type="compositionally biased region" description="Basic residues" evidence="1">
    <location>
        <begin position="1"/>
        <end position="20"/>
    </location>
</feature>
<gene>
    <name evidence="2" type="ordered locus">Os06g0136201</name>
    <name evidence="2" type="ORF">OSNPB_060136201</name>
</gene>
<reference evidence="2 3" key="2">
    <citation type="journal article" date="2013" name="Plant Cell Physiol.">
        <title>Rice Annotation Project Database (RAP-DB): an integrative and interactive database for rice genomics.</title>
        <authorList>
            <person name="Sakai H."/>
            <person name="Lee S.S."/>
            <person name="Tanaka T."/>
            <person name="Numa H."/>
            <person name="Kim J."/>
            <person name="Kawahara Y."/>
            <person name="Wakimoto H."/>
            <person name="Yang C.C."/>
            <person name="Iwamoto M."/>
            <person name="Abe T."/>
            <person name="Yamada Y."/>
            <person name="Muto A."/>
            <person name="Inokuchi H."/>
            <person name="Ikemura T."/>
            <person name="Matsumoto T."/>
            <person name="Sasaki T."/>
            <person name="Itoh T."/>
        </authorList>
    </citation>
    <scope>NUCLEOTIDE SEQUENCE [LARGE SCALE GENOMIC DNA]</scope>
    <source>
        <strain evidence="3">cv. Nipponbare</strain>
    </source>
</reference>
<dbReference type="Gramene" id="Os06t0136201-01">
    <property type="protein sequence ID" value="Os06t0136201-01"/>
    <property type="gene ID" value="Os06g0136201"/>
</dbReference>
<sequence>MTIRKWSLKNKRKGNRKTHFRASTWRNAARTRPPRRRRRRRKGAAGGGPRARTRRRRRGRGRPRCSPRRSRRGRATGSAPPSRSAAAASAAASAPPPPSPPRRRGSTTSPARRSAPWPLSRLGCVCSVAYVCLLVRCTALVVVSTDRDGEEDMGVRYIAWRNKILGG</sequence>
<accession>A0A0P0WSK1</accession>
<evidence type="ECO:0000256" key="1">
    <source>
        <dbReference type="SAM" id="MobiDB-lite"/>
    </source>
</evidence>
<organism evidence="2 3">
    <name type="scientific">Oryza sativa subsp. japonica</name>
    <name type="common">Rice</name>
    <dbReference type="NCBI Taxonomy" id="39947"/>
    <lineage>
        <taxon>Eukaryota</taxon>
        <taxon>Viridiplantae</taxon>
        <taxon>Streptophyta</taxon>
        <taxon>Embryophyta</taxon>
        <taxon>Tracheophyta</taxon>
        <taxon>Spermatophyta</taxon>
        <taxon>Magnoliopsida</taxon>
        <taxon>Liliopsida</taxon>
        <taxon>Poales</taxon>
        <taxon>Poaceae</taxon>
        <taxon>BOP clade</taxon>
        <taxon>Oryzoideae</taxon>
        <taxon>Oryzeae</taxon>
        <taxon>Oryzinae</taxon>
        <taxon>Oryza</taxon>
        <taxon>Oryza sativa</taxon>
    </lineage>
</organism>
<dbReference type="AlphaFoldDB" id="A0A0P0WSK1"/>
<evidence type="ECO:0000313" key="3">
    <source>
        <dbReference type="Proteomes" id="UP000059680"/>
    </source>
</evidence>
<dbReference type="Proteomes" id="UP000059680">
    <property type="component" value="Chromosome 6"/>
</dbReference>
<feature type="compositionally biased region" description="Low complexity" evidence="1">
    <location>
        <begin position="106"/>
        <end position="115"/>
    </location>
</feature>
<reference evidence="3" key="1">
    <citation type="journal article" date="2005" name="Nature">
        <title>The map-based sequence of the rice genome.</title>
        <authorList>
            <consortium name="International rice genome sequencing project (IRGSP)"/>
            <person name="Matsumoto T."/>
            <person name="Wu J."/>
            <person name="Kanamori H."/>
            <person name="Katayose Y."/>
            <person name="Fujisawa M."/>
            <person name="Namiki N."/>
            <person name="Mizuno H."/>
            <person name="Yamamoto K."/>
            <person name="Antonio B.A."/>
            <person name="Baba T."/>
            <person name="Sakata K."/>
            <person name="Nagamura Y."/>
            <person name="Aoki H."/>
            <person name="Arikawa K."/>
            <person name="Arita K."/>
            <person name="Bito T."/>
            <person name="Chiden Y."/>
            <person name="Fujitsuka N."/>
            <person name="Fukunaka R."/>
            <person name="Hamada M."/>
            <person name="Harada C."/>
            <person name="Hayashi A."/>
            <person name="Hijishita S."/>
            <person name="Honda M."/>
            <person name="Hosokawa S."/>
            <person name="Ichikawa Y."/>
            <person name="Idonuma A."/>
            <person name="Iijima M."/>
            <person name="Ikeda M."/>
            <person name="Ikeno M."/>
            <person name="Ito K."/>
            <person name="Ito S."/>
            <person name="Ito T."/>
            <person name="Ito Y."/>
            <person name="Ito Y."/>
            <person name="Iwabuchi A."/>
            <person name="Kamiya K."/>
            <person name="Karasawa W."/>
            <person name="Kurita K."/>
            <person name="Katagiri S."/>
            <person name="Kikuta A."/>
            <person name="Kobayashi H."/>
            <person name="Kobayashi N."/>
            <person name="Machita K."/>
            <person name="Maehara T."/>
            <person name="Masukawa M."/>
            <person name="Mizubayashi T."/>
            <person name="Mukai Y."/>
            <person name="Nagasaki H."/>
            <person name="Nagata Y."/>
            <person name="Naito S."/>
            <person name="Nakashima M."/>
            <person name="Nakama Y."/>
            <person name="Nakamichi Y."/>
            <person name="Nakamura M."/>
            <person name="Meguro A."/>
            <person name="Negishi M."/>
            <person name="Ohta I."/>
            <person name="Ohta T."/>
            <person name="Okamoto M."/>
            <person name="Ono N."/>
            <person name="Saji S."/>
            <person name="Sakaguchi M."/>
            <person name="Sakai K."/>
            <person name="Shibata M."/>
            <person name="Shimokawa T."/>
            <person name="Song J."/>
            <person name="Takazaki Y."/>
            <person name="Terasawa K."/>
            <person name="Tsugane M."/>
            <person name="Tsuji K."/>
            <person name="Ueda S."/>
            <person name="Waki K."/>
            <person name="Yamagata H."/>
            <person name="Yamamoto M."/>
            <person name="Yamamoto S."/>
            <person name="Yamane H."/>
            <person name="Yoshiki S."/>
            <person name="Yoshihara R."/>
            <person name="Yukawa K."/>
            <person name="Zhong H."/>
            <person name="Yano M."/>
            <person name="Yuan Q."/>
            <person name="Ouyang S."/>
            <person name="Liu J."/>
            <person name="Jones K.M."/>
            <person name="Gansberger K."/>
            <person name="Moffat K."/>
            <person name="Hill J."/>
            <person name="Bera J."/>
            <person name="Fadrosh D."/>
            <person name="Jin S."/>
            <person name="Johri S."/>
            <person name="Kim M."/>
            <person name="Overton L."/>
            <person name="Reardon M."/>
            <person name="Tsitrin T."/>
            <person name="Vuong H."/>
            <person name="Weaver B."/>
            <person name="Ciecko A."/>
            <person name="Tallon L."/>
            <person name="Jackson J."/>
            <person name="Pai G."/>
            <person name="Aken S.V."/>
            <person name="Utterback T."/>
            <person name="Reidmuller S."/>
            <person name="Feldblyum T."/>
            <person name="Hsiao J."/>
            <person name="Zismann V."/>
            <person name="Iobst S."/>
            <person name="de Vazeille A.R."/>
            <person name="Buell C.R."/>
            <person name="Ying K."/>
            <person name="Li Y."/>
            <person name="Lu T."/>
            <person name="Huang Y."/>
            <person name="Zhao Q."/>
            <person name="Feng Q."/>
            <person name="Zhang L."/>
            <person name="Zhu J."/>
            <person name="Weng Q."/>
            <person name="Mu J."/>
            <person name="Lu Y."/>
            <person name="Fan D."/>
            <person name="Liu Y."/>
            <person name="Guan J."/>
            <person name="Zhang Y."/>
            <person name="Yu S."/>
            <person name="Liu X."/>
            <person name="Zhang Y."/>
            <person name="Hong G."/>
            <person name="Han B."/>
            <person name="Choisne N."/>
            <person name="Demange N."/>
            <person name="Orjeda G."/>
            <person name="Samain S."/>
            <person name="Cattolico L."/>
            <person name="Pelletier E."/>
            <person name="Couloux A."/>
            <person name="Segurens B."/>
            <person name="Wincker P."/>
            <person name="D'Hont A."/>
            <person name="Scarpelli C."/>
            <person name="Weissenbach J."/>
            <person name="Salanoubat M."/>
            <person name="Quetier F."/>
            <person name="Yu Y."/>
            <person name="Kim H.R."/>
            <person name="Rambo T."/>
            <person name="Currie J."/>
            <person name="Collura K."/>
            <person name="Luo M."/>
            <person name="Yang T."/>
            <person name="Ammiraju J.S.S."/>
            <person name="Engler F."/>
            <person name="Soderlund C."/>
            <person name="Wing R.A."/>
            <person name="Palmer L.E."/>
            <person name="de la Bastide M."/>
            <person name="Spiegel L."/>
            <person name="Nascimento L."/>
            <person name="Zutavern T."/>
            <person name="O'Shaughnessy A."/>
            <person name="Dike S."/>
            <person name="Dedhia N."/>
            <person name="Preston R."/>
            <person name="Balija V."/>
            <person name="McCombie W.R."/>
            <person name="Chow T."/>
            <person name="Chen H."/>
            <person name="Chung M."/>
            <person name="Chen C."/>
            <person name="Shaw J."/>
            <person name="Wu H."/>
            <person name="Hsiao K."/>
            <person name="Chao Y."/>
            <person name="Chu M."/>
            <person name="Cheng C."/>
            <person name="Hour A."/>
            <person name="Lee P."/>
            <person name="Lin S."/>
            <person name="Lin Y."/>
            <person name="Liou J."/>
            <person name="Liu S."/>
            <person name="Hsing Y."/>
            <person name="Raghuvanshi S."/>
            <person name="Mohanty A."/>
            <person name="Bharti A.K."/>
            <person name="Gaur A."/>
            <person name="Gupta V."/>
            <person name="Kumar D."/>
            <person name="Ravi V."/>
            <person name="Vij S."/>
            <person name="Kapur A."/>
            <person name="Khurana P."/>
            <person name="Khurana P."/>
            <person name="Khurana J.P."/>
            <person name="Tyagi A.K."/>
            <person name="Gaikwad K."/>
            <person name="Singh A."/>
            <person name="Dalal V."/>
            <person name="Srivastava S."/>
            <person name="Dixit A."/>
            <person name="Pal A.K."/>
            <person name="Ghazi I.A."/>
            <person name="Yadav M."/>
            <person name="Pandit A."/>
            <person name="Bhargava A."/>
            <person name="Sureshbabu K."/>
            <person name="Batra K."/>
            <person name="Sharma T.R."/>
            <person name="Mohapatra T."/>
            <person name="Singh N.K."/>
            <person name="Messing J."/>
            <person name="Nelson A.B."/>
            <person name="Fuks G."/>
            <person name="Kavchok S."/>
            <person name="Keizer G."/>
            <person name="Linton E."/>
            <person name="Llaca V."/>
            <person name="Song R."/>
            <person name="Tanyolac B."/>
            <person name="Young S."/>
            <person name="Ho-Il K."/>
            <person name="Hahn J.H."/>
            <person name="Sangsakoo G."/>
            <person name="Vanavichit A."/>
            <person name="de Mattos Luiz.A.T."/>
            <person name="Zimmer P.D."/>
            <person name="Malone G."/>
            <person name="Dellagostin O."/>
            <person name="de Oliveira A.C."/>
            <person name="Bevan M."/>
            <person name="Bancroft I."/>
            <person name="Minx P."/>
            <person name="Cordum H."/>
            <person name="Wilson R."/>
            <person name="Cheng Z."/>
            <person name="Jin W."/>
            <person name="Jiang J."/>
            <person name="Leong S.A."/>
            <person name="Iwama H."/>
            <person name="Gojobori T."/>
            <person name="Itoh T."/>
            <person name="Niimura Y."/>
            <person name="Fujii Y."/>
            <person name="Habara T."/>
            <person name="Sakai H."/>
            <person name="Sato Y."/>
            <person name="Wilson G."/>
            <person name="Kumar K."/>
            <person name="McCouch S."/>
            <person name="Juretic N."/>
            <person name="Hoen D."/>
            <person name="Wright S."/>
            <person name="Bruskiewich R."/>
            <person name="Bureau T."/>
            <person name="Miyao A."/>
            <person name="Hirochika H."/>
            <person name="Nishikawa T."/>
            <person name="Kadowaki K."/>
            <person name="Sugiura M."/>
            <person name="Burr B."/>
            <person name="Sasaki T."/>
        </authorList>
    </citation>
    <scope>NUCLEOTIDE SEQUENCE [LARGE SCALE GENOMIC DNA]</scope>
    <source>
        <strain evidence="3">cv. Nipponbare</strain>
    </source>
</reference>
<dbReference type="InParanoid" id="A0A0P0WSK1"/>
<feature type="compositionally biased region" description="Basic residues" evidence="1">
    <location>
        <begin position="32"/>
        <end position="43"/>
    </location>
</feature>
<feature type="compositionally biased region" description="Basic residues" evidence="1">
    <location>
        <begin position="51"/>
        <end position="74"/>
    </location>
</feature>
<dbReference type="EMBL" id="AP014962">
    <property type="protein sequence ID" value="BAS96032.1"/>
    <property type="molecule type" value="Genomic_DNA"/>
</dbReference>
<keyword evidence="3" id="KW-1185">Reference proteome</keyword>
<protein>
    <submittedName>
        <fullName evidence="2">Os06g0136201 protein</fullName>
    </submittedName>
</protein>